<dbReference type="RefSeq" id="WP_080024131.1">
    <property type="nucleotide sequence ID" value="NZ_LTAY01000103.1"/>
</dbReference>
<dbReference type="EMBL" id="LTAY01000103">
    <property type="protein sequence ID" value="OPX45266.1"/>
    <property type="molecule type" value="Genomic_DNA"/>
</dbReference>
<dbReference type="AlphaFoldDB" id="A0A1V4SP64"/>
<sequence>MDRFKIKIILVILFILGSIARFIPHMPFWLNYPGVLVMPVVIFLVVDGYYHTTSLEKYIKRLMMGGEILLIGNFIISLALMKGPEGRLNYNNLSSKSYAYIIGLIIIALIFLILNFKDKCLNDGMVMIFIFVLSVGTNVVLREVNFQISILGNNMFLVLAGILVLLKALDGSKNGTDKRSVIKVLIVFAICIFTETSIIGPAFAFIIYEFRNNKRMIITGLFVLSGLLVPGFTVKALLAAPQWMMFFGIIFILLYNEKEGLKIKKPFYFIYPLCLWIPFIIGALIS</sequence>
<feature type="transmembrane region" description="Helical" evidence="1">
    <location>
        <begin position="181"/>
        <end position="208"/>
    </location>
</feature>
<organism evidence="2 3">
    <name type="scientific">Clostridium thermobutyricum DSM 4928</name>
    <dbReference type="NCBI Taxonomy" id="1121339"/>
    <lineage>
        <taxon>Bacteria</taxon>
        <taxon>Bacillati</taxon>
        <taxon>Bacillota</taxon>
        <taxon>Clostridia</taxon>
        <taxon>Eubacteriales</taxon>
        <taxon>Clostridiaceae</taxon>
        <taxon>Clostridium</taxon>
    </lineage>
</organism>
<feature type="transmembrane region" description="Helical" evidence="1">
    <location>
        <begin position="123"/>
        <end position="141"/>
    </location>
</feature>
<keyword evidence="1" id="KW-0472">Membrane</keyword>
<feature type="transmembrane region" description="Helical" evidence="1">
    <location>
        <begin position="267"/>
        <end position="285"/>
    </location>
</feature>
<feature type="transmembrane region" description="Helical" evidence="1">
    <location>
        <begin position="147"/>
        <end position="169"/>
    </location>
</feature>
<dbReference type="Proteomes" id="UP000191448">
    <property type="component" value="Unassembled WGS sequence"/>
</dbReference>
<feature type="transmembrane region" description="Helical" evidence="1">
    <location>
        <begin position="228"/>
        <end position="255"/>
    </location>
</feature>
<comment type="caution">
    <text evidence="2">The sequence shown here is derived from an EMBL/GenBank/DDBJ whole genome shotgun (WGS) entry which is preliminary data.</text>
</comment>
<protein>
    <submittedName>
        <fullName evidence="2">TraX protein</fullName>
    </submittedName>
</protein>
<evidence type="ECO:0000313" key="3">
    <source>
        <dbReference type="Proteomes" id="UP000191448"/>
    </source>
</evidence>
<evidence type="ECO:0000313" key="2">
    <source>
        <dbReference type="EMBL" id="OPX45266.1"/>
    </source>
</evidence>
<gene>
    <name evidence="2" type="ORF">CLTHE_30300</name>
</gene>
<accession>A0A1V4SP64</accession>
<keyword evidence="1" id="KW-1133">Transmembrane helix</keyword>
<name>A0A1V4SP64_9CLOT</name>
<dbReference type="OrthoDB" id="9781069at2"/>
<feature type="transmembrane region" description="Helical" evidence="1">
    <location>
        <begin position="30"/>
        <end position="50"/>
    </location>
</feature>
<reference evidence="2 3" key="1">
    <citation type="submission" date="2016-02" db="EMBL/GenBank/DDBJ databases">
        <title>Genome sequence of Clostridium thermobutyricum DSM 4928.</title>
        <authorList>
            <person name="Poehlein A."/>
            <person name="Daniel R."/>
        </authorList>
    </citation>
    <scope>NUCLEOTIDE SEQUENCE [LARGE SCALE GENOMIC DNA]</scope>
    <source>
        <strain evidence="2 3">DSM 4928</strain>
    </source>
</reference>
<feature type="transmembrane region" description="Helical" evidence="1">
    <location>
        <begin position="97"/>
        <end position="116"/>
    </location>
</feature>
<proteinExistence type="predicted"/>
<keyword evidence="1" id="KW-0812">Transmembrane</keyword>
<evidence type="ECO:0000256" key="1">
    <source>
        <dbReference type="SAM" id="Phobius"/>
    </source>
</evidence>